<dbReference type="InterPro" id="IPR046341">
    <property type="entry name" value="SET_dom_sf"/>
</dbReference>
<dbReference type="InterPro" id="IPR050973">
    <property type="entry name" value="H3K9_Histone-Lys_N-MTase"/>
</dbReference>
<evidence type="ECO:0000313" key="10">
    <source>
        <dbReference type="EMBL" id="EFP04012.1"/>
    </source>
</evidence>
<keyword evidence="6" id="KW-0479">Metal-binding</keyword>
<comment type="subcellular location">
    <subcellularLocation>
        <location evidence="1">Chromosome</location>
    </subcellularLocation>
</comment>
<evidence type="ECO:0000256" key="3">
    <source>
        <dbReference type="ARBA" id="ARBA00022603"/>
    </source>
</evidence>
<evidence type="ECO:0000256" key="2">
    <source>
        <dbReference type="ARBA" id="ARBA00022454"/>
    </source>
</evidence>
<dbReference type="SMART" id="SM00317">
    <property type="entry name" value="SET"/>
    <property type="match status" value="1"/>
</dbReference>
<protein>
    <recommendedName>
        <fullName evidence="9">SET domain-containing protein</fullName>
    </recommendedName>
</protein>
<dbReference type="GO" id="GO:0008168">
    <property type="term" value="F:methyltransferase activity"/>
    <property type="evidence" value="ECO:0007669"/>
    <property type="project" value="UniProtKB-KW"/>
</dbReference>
<evidence type="ECO:0000256" key="4">
    <source>
        <dbReference type="ARBA" id="ARBA00022679"/>
    </source>
</evidence>
<dbReference type="PANTHER" id="PTHR46223:SF3">
    <property type="entry name" value="HISTONE-LYSINE N-METHYLTRANSFERASE SET-23"/>
    <property type="match status" value="1"/>
</dbReference>
<keyword evidence="2" id="KW-0158">Chromosome</keyword>
<dbReference type="InParanoid" id="E3MKK5"/>
<feature type="compositionally biased region" description="Basic and acidic residues" evidence="8">
    <location>
        <begin position="125"/>
        <end position="136"/>
    </location>
</feature>
<gene>
    <name evidence="10" type="ORF">CRE_27623</name>
</gene>
<dbReference type="STRING" id="31234.E3MKK5"/>
<keyword evidence="3" id="KW-0489">Methyltransferase</keyword>
<dbReference type="PROSITE" id="PS50280">
    <property type="entry name" value="SET"/>
    <property type="match status" value="1"/>
</dbReference>
<dbReference type="SUPFAM" id="SSF82199">
    <property type="entry name" value="SET domain"/>
    <property type="match status" value="1"/>
</dbReference>
<dbReference type="eggNOG" id="KOG1082">
    <property type="taxonomic scope" value="Eukaryota"/>
</dbReference>
<dbReference type="EMBL" id="DS268452">
    <property type="protein sequence ID" value="EFP04012.1"/>
    <property type="molecule type" value="Genomic_DNA"/>
</dbReference>
<feature type="compositionally biased region" description="Low complexity" evidence="8">
    <location>
        <begin position="110"/>
        <end position="122"/>
    </location>
</feature>
<evidence type="ECO:0000256" key="8">
    <source>
        <dbReference type="SAM" id="MobiDB-lite"/>
    </source>
</evidence>
<evidence type="ECO:0000256" key="5">
    <source>
        <dbReference type="ARBA" id="ARBA00022691"/>
    </source>
</evidence>
<dbReference type="OrthoDB" id="5846691at2759"/>
<keyword evidence="11" id="KW-1185">Reference proteome</keyword>
<evidence type="ECO:0000256" key="7">
    <source>
        <dbReference type="ARBA" id="ARBA00022833"/>
    </source>
</evidence>
<proteinExistence type="predicted"/>
<keyword evidence="5" id="KW-0949">S-adenosyl-L-methionine</keyword>
<sequence>MRSPLRKCTSEAKSSEVAAQCGPVWFGLLDKQANPTCLLYVNACQPPRFKMETRLLLIQNWISQRLNDFKNQLKRQEPEQQVPDVLQHEKDPGENSENEMEMEQEHGEQEQQVPQVPEQQGHAQHGNEEDGLPHGIEEEEEEPVDLEPVQDVPVRRTARSTRRSSHQVAGVRPKRPRREVPRQNANLTSTVHTTQPDDTNNTPGSYVHEVKTVFDKEDAEEIEDNLETEAGLAKFLNKRLICMVVGEKKIDNPRIKIVRQYEARLPKNCQEAYQGQRKGSSWLQNQIRHPGVPIKKFSSVNLGKFGQSKEGWSVQSIFKSETPNHVWVLFVGWDSTTMELKTMAEIKKTAPDMVKKLEMKNEFWKEAEKMYKEKVLFDSLEIGFAREKFVTEEMANDPSNRYWLYQDQSFFHTKIQENYGLGAVQYVCLKEEMVPPPKFTYTPHNIMREYVLEKCKAISDDYQKKLKKAFKKGARELKGNGGIGGGCETPHTCKCKIVFETLFRRNPKQPKWNRLRLKHNADGLLEFPVDFDRNNQRIVVECTDACGCSIRCPCRPLQQVRRNPVFIFYNFLMNQFGLKTGVSLREGDLIFEYTGELIWELDGRKRRGRNSSYDADFKVLGDGFIISSWKIGNVARFMSHSCNPNAIFIEVYVQQNPGDPVIPRIAVYALRDIKNGEDVTIAYWDKDDMPLIGDDKCLCAPDCPRYLVRVEDDDDDDRK</sequence>
<name>E3MKK5_CAERE</name>
<keyword evidence="7" id="KW-0862">Zinc</keyword>
<dbReference type="Pfam" id="PF00856">
    <property type="entry name" value="SET"/>
    <property type="match status" value="1"/>
</dbReference>
<feature type="domain" description="SET" evidence="9">
    <location>
        <begin position="556"/>
        <end position="684"/>
    </location>
</feature>
<evidence type="ECO:0000256" key="1">
    <source>
        <dbReference type="ARBA" id="ARBA00004286"/>
    </source>
</evidence>
<feature type="compositionally biased region" description="Polar residues" evidence="8">
    <location>
        <begin position="183"/>
        <end position="204"/>
    </location>
</feature>
<dbReference type="GO" id="GO:0032259">
    <property type="term" value="P:methylation"/>
    <property type="evidence" value="ECO:0007669"/>
    <property type="project" value="UniProtKB-KW"/>
</dbReference>
<dbReference type="GO" id="GO:0005694">
    <property type="term" value="C:chromosome"/>
    <property type="evidence" value="ECO:0007669"/>
    <property type="project" value="UniProtKB-SubCell"/>
</dbReference>
<dbReference type="InterPro" id="IPR001214">
    <property type="entry name" value="SET_dom"/>
</dbReference>
<evidence type="ECO:0000259" key="9">
    <source>
        <dbReference type="PROSITE" id="PS50280"/>
    </source>
</evidence>
<dbReference type="GO" id="GO:0046872">
    <property type="term" value="F:metal ion binding"/>
    <property type="evidence" value="ECO:0007669"/>
    <property type="project" value="UniProtKB-KW"/>
</dbReference>
<accession>E3MKK5</accession>
<feature type="compositionally biased region" description="Basic residues" evidence="8">
    <location>
        <begin position="156"/>
        <end position="165"/>
    </location>
</feature>
<dbReference type="Proteomes" id="UP000008281">
    <property type="component" value="Unassembled WGS sequence"/>
</dbReference>
<keyword evidence="4" id="KW-0808">Transferase</keyword>
<feature type="region of interest" description="Disordered" evidence="8">
    <location>
        <begin position="75"/>
        <end position="205"/>
    </location>
</feature>
<reference evidence="10" key="1">
    <citation type="submission" date="2007-07" db="EMBL/GenBank/DDBJ databases">
        <title>PCAP assembly of the Caenorhabditis remanei genome.</title>
        <authorList>
            <consortium name="The Caenorhabditis remanei Sequencing Consortium"/>
            <person name="Wilson R.K."/>
        </authorList>
    </citation>
    <scope>NUCLEOTIDE SEQUENCE [LARGE SCALE GENOMIC DNA]</scope>
    <source>
        <strain evidence="10">PB4641</strain>
    </source>
</reference>
<dbReference type="HOGENOM" id="CLU_018364_0_0_1"/>
<evidence type="ECO:0000313" key="11">
    <source>
        <dbReference type="Proteomes" id="UP000008281"/>
    </source>
</evidence>
<evidence type="ECO:0000256" key="6">
    <source>
        <dbReference type="ARBA" id="ARBA00022723"/>
    </source>
</evidence>
<dbReference type="PANTHER" id="PTHR46223">
    <property type="entry name" value="HISTONE-LYSINE N-METHYLTRANSFERASE SUV39H"/>
    <property type="match status" value="1"/>
</dbReference>
<dbReference type="Gene3D" id="2.170.270.10">
    <property type="entry name" value="SET domain"/>
    <property type="match status" value="1"/>
</dbReference>
<dbReference type="AlphaFoldDB" id="E3MKK5"/>
<organism evidence="11">
    <name type="scientific">Caenorhabditis remanei</name>
    <name type="common">Caenorhabditis vulgaris</name>
    <dbReference type="NCBI Taxonomy" id="31234"/>
    <lineage>
        <taxon>Eukaryota</taxon>
        <taxon>Metazoa</taxon>
        <taxon>Ecdysozoa</taxon>
        <taxon>Nematoda</taxon>
        <taxon>Chromadorea</taxon>
        <taxon>Rhabditida</taxon>
        <taxon>Rhabditina</taxon>
        <taxon>Rhabditomorpha</taxon>
        <taxon>Rhabditoidea</taxon>
        <taxon>Rhabditidae</taxon>
        <taxon>Peloderinae</taxon>
        <taxon>Caenorhabditis</taxon>
    </lineage>
</organism>